<evidence type="ECO:0000313" key="1">
    <source>
        <dbReference type="EMBL" id="BCU02707.1"/>
    </source>
</evidence>
<dbReference type="Proteomes" id="UP001253637">
    <property type="component" value="Segment"/>
</dbReference>
<organism evidence="1 2">
    <name type="scientific">Pandoravirus japonicus</name>
    <dbReference type="NCBI Taxonomy" id="2823154"/>
    <lineage>
        <taxon>Viruses</taxon>
        <taxon>Pandoravirus</taxon>
    </lineage>
</organism>
<dbReference type="EMBL" id="LC625835">
    <property type="protein sequence ID" value="BCU02707.1"/>
    <property type="molecule type" value="Genomic_DNA"/>
</dbReference>
<accession>A0A811BP22</accession>
<protein>
    <submittedName>
        <fullName evidence="1">Uncharacterized protein</fullName>
    </submittedName>
</protein>
<name>A0A811BP22_9VIRU</name>
<evidence type="ECO:0000313" key="2">
    <source>
        <dbReference type="Proteomes" id="UP001253637"/>
    </source>
</evidence>
<proteinExistence type="predicted"/>
<sequence>MKTAMVGWDRLFLGQNSNESARPVHASIPICARWRAKVHKIGLSFGPHTPFGRRQRFPFFFLFCSILLRQRESHTHARSGLAALN</sequence>
<reference evidence="1" key="1">
    <citation type="submission" date="2021-04" db="EMBL/GenBank/DDBJ databases">
        <title>Draft Genome Sequence of Pandoravirus japonicus, Isolated from the Sabaishi River of Niigata, Japan.</title>
        <authorList>
            <person name="Hosokawa N."/>
            <person name="Takahashi H."/>
            <person name="Aoki K."/>
            <person name="Takemura M."/>
        </authorList>
    </citation>
    <scope>NUCLEOTIDE SEQUENCE</scope>
</reference>